<sequence length="68" mass="7331">MPSGDFPAEMFVYGGSESTAVDKGIYYVAVRALLAPSANHHTGTSQCGSSLAIPLRVSDEWHRMLTVF</sequence>
<reference evidence="1 2" key="1">
    <citation type="submission" date="2014-04" db="EMBL/GenBank/DDBJ databases">
        <authorList>
            <consortium name="DOE Joint Genome Institute"/>
            <person name="Kuo A."/>
            <person name="Kohler A."/>
            <person name="Nagy L.G."/>
            <person name="Floudas D."/>
            <person name="Copeland A."/>
            <person name="Barry K.W."/>
            <person name="Cichocki N."/>
            <person name="Veneault-Fourrey C."/>
            <person name="LaButti K."/>
            <person name="Lindquist E.A."/>
            <person name="Lipzen A."/>
            <person name="Lundell T."/>
            <person name="Morin E."/>
            <person name="Murat C."/>
            <person name="Sun H."/>
            <person name="Tunlid A."/>
            <person name="Henrissat B."/>
            <person name="Grigoriev I.V."/>
            <person name="Hibbett D.S."/>
            <person name="Martin F."/>
            <person name="Nordberg H.P."/>
            <person name="Cantor M.N."/>
            <person name="Hua S.X."/>
        </authorList>
    </citation>
    <scope>NUCLEOTIDE SEQUENCE [LARGE SCALE GENOMIC DNA]</scope>
    <source>
        <strain evidence="1 2">Foug A</strain>
    </source>
</reference>
<reference evidence="2" key="2">
    <citation type="submission" date="2015-01" db="EMBL/GenBank/DDBJ databases">
        <title>Evolutionary Origins and Diversification of the Mycorrhizal Mutualists.</title>
        <authorList>
            <consortium name="DOE Joint Genome Institute"/>
            <consortium name="Mycorrhizal Genomics Consortium"/>
            <person name="Kohler A."/>
            <person name="Kuo A."/>
            <person name="Nagy L.G."/>
            <person name="Floudas D."/>
            <person name="Copeland A."/>
            <person name="Barry K.W."/>
            <person name="Cichocki N."/>
            <person name="Veneault-Fourrey C."/>
            <person name="LaButti K."/>
            <person name="Lindquist E.A."/>
            <person name="Lipzen A."/>
            <person name="Lundell T."/>
            <person name="Morin E."/>
            <person name="Murat C."/>
            <person name="Riley R."/>
            <person name="Ohm R."/>
            <person name="Sun H."/>
            <person name="Tunlid A."/>
            <person name="Henrissat B."/>
            <person name="Grigoriev I.V."/>
            <person name="Hibbett D.S."/>
            <person name="Martin F."/>
        </authorList>
    </citation>
    <scope>NUCLEOTIDE SEQUENCE [LARGE SCALE GENOMIC DNA]</scope>
    <source>
        <strain evidence="2">Foug A</strain>
    </source>
</reference>
<organism evidence="1 2">
    <name type="scientific">Scleroderma citrinum Foug A</name>
    <dbReference type="NCBI Taxonomy" id="1036808"/>
    <lineage>
        <taxon>Eukaryota</taxon>
        <taxon>Fungi</taxon>
        <taxon>Dikarya</taxon>
        <taxon>Basidiomycota</taxon>
        <taxon>Agaricomycotina</taxon>
        <taxon>Agaricomycetes</taxon>
        <taxon>Agaricomycetidae</taxon>
        <taxon>Boletales</taxon>
        <taxon>Sclerodermatineae</taxon>
        <taxon>Sclerodermataceae</taxon>
        <taxon>Scleroderma</taxon>
    </lineage>
</organism>
<evidence type="ECO:0000313" key="1">
    <source>
        <dbReference type="EMBL" id="KIM67326.1"/>
    </source>
</evidence>
<protein>
    <submittedName>
        <fullName evidence="1">Uncharacterized protein</fullName>
    </submittedName>
</protein>
<feature type="non-terminal residue" evidence="1">
    <location>
        <position position="68"/>
    </location>
</feature>
<keyword evidence="2" id="KW-1185">Reference proteome</keyword>
<dbReference type="HOGENOM" id="CLU_2801115_0_0_1"/>
<gene>
    <name evidence="1" type="ORF">SCLCIDRAFT_1210376</name>
</gene>
<name>A0A0C3EHB8_9AGAM</name>
<dbReference type="InParanoid" id="A0A0C3EHB8"/>
<proteinExistence type="predicted"/>
<dbReference type="Proteomes" id="UP000053989">
    <property type="component" value="Unassembled WGS sequence"/>
</dbReference>
<evidence type="ECO:0000313" key="2">
    <source>
        <dbReference type="Proteomes" id="UP000053989"/>
    </source>
</evidence>
<dbReference type="AlphaFoldDB" id="A0A0C3EHB8"/>
<dbReference type="EMBL" id="KN822013">
    <property type="protein sequence ID" value="KIM67326.1"/>
    <property type="molecule type" value="Genomic_DNA"/>
</dbReference>
<accession>A0A0C3EHB8</accession>